<evidence type="ECO:0000256" key="1">
    <source>
        <dbReference type="SAM" id="MobiDB-lite"/>
    </source>
</evidence>
<evidence type="ECO:0000313" key="3">
    <source>
        <dbReference type="Proteomes" id="UP001497482"/>
    </source>
</evidence>
<evidence type="ECO:0000313" key="2">
    <source>
        <dbReference type="EMBL" id="CAL1615920.1"/>
    </source>
</evidence>
<feature type="compositionally biased region" description="Acidic residues" evidence="1">
    <location>
        <begin position="139"/>
        <end position="152"/>
    </location>
</feature>
<feature type="compositionally biased region" description="Acidic residues" evidence="1">
    <location>
        <begin position="164"/>
        <end position="176"/>
    </location>
</feature>
<reference evidence="2 3" key="1">
    <citation type="submission" date="2024-04" db="EMBL/GenBank/DDBJ databases">
        <authorList>
            <person name="Waldvogel A.-M."/>
            <person name="Schoenle A."/>
        </authorList>
    </citation>
    <scope>NUCLEOTIDE SEQUENCE [LARGE SCALE GENOMIC DNA]</scope>
</reference>
<name>A0AAV2MRJ9_KNICA</name>
<gene>
    <name evidence="2" type="ORF">KC01_LOCUS41782</name>
</gene>
<feature type="compositionally biased region" description="Basic and acidic residues" evidence="1">
    <location>
        <begin position="58"/>
        <end position="69"/>
    </location>
</feature>
<accession>A0AAV2MRJ9</accession>
<feature type="compositionally biased region" description="Low complexity" evidence="1">
    <location>
        <begin position="213"/>
        <end position="222"/>
    </location>
</feature>
<protein>
    <submittedName>
        <fullName evidence="2">Uncharacterized protein</fullName>
    </submittedName>
</protein>
<dbReference type="EMBL" id="OZ035831">
    <property type="protein sequence ID" value="CAL1615920.1"/>
    <property type="molecule type" value="Genomic_DNA"/>
</dbReference>
<dbReference type="AlphaFoldDB" id="A0AAV2MRJ9"/>
<sequence>MEKIQLLRDQLSAALWQLERDLLIDVCGRLKCYGLSSGEPPRETKRALIKMAEDVFDEVEKKDKDDEKTPTATPATSKRKSRPPRREQQPPESGDTSDDNDCCGTYQWHLQPGPGRWQQQQAPLNPLAVSFQPHQDPAQPEEDLPLQSEEDLPLQSEEYLPLQSEEDLPLQSEEDLPLQSKENVPVQSLIDWPGRGESPTDNAAVSGGMTETQRPQRQRQPPKVLSYNTLGQPTLVQRDNKAMQKHSQGGKQVFDLPPQEG</sequence>
<feature type="region of interest" description="Disordered" evidence="1">
    <location>
        <begin position="58"/>
        <end position="261"/>
    </location>
</feature>
<proteinExistence type="predicted"/>
<keyword evidence="3" id="KW-1185">Reference proteome</keyword>
<organism evidence="2 3">
    <name type="scientific">Knipowitschia caucasica</name>
    <name type="common">Caucasian dwarf goby</name>
    <name type="synonym">Pomatoschistus caucasicus</name>
    <dbReference type="NCBI Taxonomy" id="637954"/>
    <lineage>
        <taxon>Eukaryota</taxon>
        <taxon>Metazoa</taxon>
        <taxon>Chordata</taxon>
        <taxon>Craniata</taxon>
        <taxon>Vertebrata</taxon>
        <taxon>Euteleostomi</taxon>
        <taxon>Actinopterygii</taxon>
        <taxon>Neopterygii</taxon>
        <taxon>Teleostei</taxon>
        <taxon>Neoteleostei</taxon>
        <taxon>Acanthomorphata</taxon>
        <taxon>Gobiaria</taxon>
        <taxon>Gobiiformes</taxon>
        <taxon>Gobioidei</taxon>
        <taxon>Gobiidae</taxon>
        <taxon>Gobiinae</taxon>
        <taxon>Knipowitschia</taxon>
    </lineage>
</organism>
<feature type="compositionally biased region" description="Polar residues" evidence="1">
    <location>
        <begin position="226"/>
        <end position="237"/>
    </location>
</feature>
<dbReference type="Proteomes" id="UP001497482">
    <property type="component" value="Chromosome 9"/>
</dbReference>